<evidence type="ECO:0000256" key="3">
    <source>
        <dbReference type="SAM" id="SignalP"/>
    </source>
</evidence>
<keyword evidence="2" id="KW-1133">Transmembrane helix</keyword>
<dbReference type="Proteomes" id="UP000217199">
    <property type="component" value="Unassembled WGS sequence"/>
</dbReference>
<feature type="region of interest" description="Disordered" evidence="1">
    <location>
        <begin position="209"/>
        <end position="235"/>
    </location>
</feature>
<evidence type="ECO:0000313" key="5">
    <source>
        <dbReference type="Proteomes" id="UP000217199"/>
    </source>
</evidence>
<feature type="chain" id="PRO_5013689173" evidence="3">
    <location>
        <begin position="24"/>
        <end position="289"/>
    </location>
</feature>
<evidence type="ECO:0000313" key="4">
    <source>
        <dbReference type="EMBL" id="PAV23292.1"/>
    </source>
</evidence>
<feature type="compositionally biased region" description="Low complexity" evidence="1">
    <location>
        <begin position="40"/>
        <end position="50"/>
    </location>
</feature>
<keyword evidence="3" id="KW-0732">Signal</keyword>
<feature type="signal peptide" evidence="3">
    <location>
        <begin position="1"/>
        <end position="23"/>
    </location>
</feature>
<dbReference type="OrthoDB" id="3266934at2759"/>
<protein>
    <submittedName>
        <fullName evidence="4">Uncharacterized protein</fullName>
    </submittedName>
</protein>
<evidence type="ECO:0000256" key="2">
    <source>
        <dbReference type="SAM" id="Phobius"/>
    </source>
</evidence>
<accession>A0A286UUW7</accession>
<dbReference type="EMBL" id="NBII01000001">
    <property type="protein sequence ID" value="PAV23292.1"/>
    <property type="molecule type" value="Genomic_DNA"/>
</dbReference>
<feature type="compositionally biased region" description="Low complexity" evidence="1">
    <location>
        <begin position="214"/>
        <end position="227"/>
    </location>
</feature>
<keyword evidence="2" id="KW-0472">Membrane</keyword>
<feature type="transmembrane region" description="Helical" evidence="2">
    <location>
        <begin position="243"/>
        <end position="264"/>
    </location>
</feature>
<evidence type="ECO:0000256" key="1">
    <source>
        <dbReference type="SAM" id="MobiDB-lite"/>
    </source>
</evidence>
<sequence length="289" mass="29713">MRKLNLLQALSLFLALSAKGKHGENEDGDDDDNDDNKSQSSPSSSASSSSTSVIIASSTVTVTSTALSGSTSSASSSATLPSGSSNIFTFSNPGNVTLCKPALFTWTYFPSNPSTHINVSIIVTNERGVQNHTVSSSGGPTSTLVSRTLTNSLDAAVCSVQWPQVDVPIGQYALVASDIQHTGLVSSISPAFFVNSGGEDESCLTTSLSGLDPTSGTGTETETTFTSPPAPIGSPSRTISPGAIAGTIAGVLTGVCGLLIAFSLPRLRRKLQNTTSTNTRRPGAPYQTF</sequence>
<proteinExistence type="predicted"/>
<comment type="caution">
    <text evidence="4">The sequence shown here is derived from an EMBL/GenBank/DDBJ whole genome shotgun (WGS) entry which is preliminary data.</text>
</comment>
<keyword evidence="2" id="KW-0812">Transmembrane</keyword>
<dbReference type="InParanoid" id="A0A286UUW7"/>
<feature type="region of interest" description="Disordered" evidence="1">
    <location>
        <begin position="21"/>
        <end position="50"/>
    </location>
</feature>
<keyword evidence="5" id="KW-1185">Reference proteome</keyword>
<reference evidence="4 5" key="1">
    <citation type="journal article" date="2017" name="Mol. Ecol.">
        <title>Comparative and population genomic landscape of Phellinus noxius: A hypervariable fungus causing root rot in trees.</title>
        <authorList>
            <person name="Chung C.L."/>
            <person name="Lee T.J."/>
            <person name="Akiba M."/>
            <person name="Lee H.H."/>
            <person name="Kuo T.H."/>
            <person name="Liu D."/>
            <person name="Ke H.M."/>
            <person name="Yokoi T."/>
            <person name="Roa M.B."/>
            <person name="Lu M.J."/>
            <person name="Chang Y.Y."/>
            <person name="Ann P.J."/>
            <person name="Tsai J.N."/>
            <person name="Chen C.Y."/>
            <person name="Tzean S.S."/>
            <person name="Ota Y."/>
            <person name="Hattori T."/>
            <person name="Sahashi N."/>
            <person name="Liou R.F."/>
            <person name="Kikuchi T."/>
            <person name="Tsai I.J."/>
        </authorList>
    </citation>
    <scope>NUCLEOTIDE SEQUENCE [LARGE SCALE GENOMIC DNA]</scope>
    <source>
        <strain evidence="4 5">FFPRI411160</strain>
    </source>
</reference>
<organism evidence="4 5">
    <name type="scientific">Pyrrhoderma noxium</name>
    <dbReference type="NCBI Taxonomy" id="2282107"/>
    <lineage>
        <taxon>Eukaryota</taxon>
        <taxon>Fungi</taxon>
        <taxon>Dikarya</taxon>
        <taxon>Basidiomycota</taxon>
        <taxon>Agaricomycotina</taxon>
        <taxon>Agaricomycetes</taxon>
        <taxon>Hymenochaetales</taxon>
        <taxon>Hymenochaetaceae</taxon>
        <taxon>Pyrrhoderma</taxon>
    </lineage>
</organism>
<gene>
    <name evidence="4" type="ORF">PNOK_0036000</name>
</gene>
<dbReference type="AlphaFoldDB" id="A0A286UUW7"/>
<name>A0A286UUW7_9AGAM</name>